<reference evidence="1" key="1">
    <citation type="submission" date="2021-02" db="EMBL/GenBank/DDBJ databases">
        <authorList>
            <person name="Dougan E. K."/>
            <person name="Rhodes N."/>
            <person name="Thang M."/>
            <person name="Chan C."/>
        </authorList>
    </citation>
    <scope>NUCLEOTIDE SEQUENCE</scope>
</reference>
<name>A0A813GEW3_POLGL</name>
<dbReference type="Proteomes" id="UP000654075">
    <property type="component" value="Unassembled WGS sequence"/>
</dbReference>
<accession>A0A813GEW3</accession>
<evidence type="ECO:0000313" key="1">
    <source>
        <dbReference type="EMBL" id="CAE8623680.1"/>
    </source>
</evidence>
<proteinExistence type="predicted"/>
<organism evidence="1 2">
    <name type="scientific">Polarella glacialis</name>
    <name type="common">Dinoflagellate</name>
    <dbReference type="NCBI Taxonomy" id="89957"/>
    <lineage>
        <taxon>Eukaryota</taxon>
        <taxon>Sar</taxon>
        <taxon>Alveolata</taxon>
        <taxon>Dinophyceae</taxon>
        <taxon>Suessiales</taxon>
        <taxon>Suessiaceae</taxon>
        <taxon>Polarella</taxon>
    </lineage>
</organism>
<dbReference type="SUPFAM" id="SSF52799">
    <property type="entry name" value="(Phosphotyrosine protein) phosphatases II"/>
    <property type="match status" value="1"/>
</dbReference>
<evidence type="ECO:0000313" key="2">
    <source>
        <dbReference type="Proteomes" id="UP000654075"/>
    </source>
</evidence>
<sequence length="210" mass="21781">MAGVAWQVDDGARHNFSPASLSHAPGLYIAAAPGGDVPGWGMGDADIGLRMMSLTSWLDLLCRVKIRHVVCIMNSEELQKRFSDIGDGDLGKTCRGQGLTFHHTPVASEGSIITPAVLASAIAQMRALPAFGKESTVVVCSDGRIASAAVAAAWLVLQCGQEPAKAISALNDDAKKVGASRAAFDAFSSPGSEPAEVFADMLSAADKLLS</sequence>
<gene>
    <name evidence="1" type="ORF">PGLA1383_LOCUS40919</name>
</gene>
<dbReference type="AlphaFoldDB" id="A0A813GEW3"/>
<dbReference type="Gene3D" id="3.90.190.10">
    <property type="entry name" value="Protein tyrosine phosphatase superfamily"/>
    <property type="match status" value="1"/>
</dbReference>
<keyword evidence="2" id="KW-1185">Reference proteome</keyword>
<evidence type="ECO:0008006" key="3">
    <source>
        <dbReference type="Google" id="ProtNLM"/>
    </source>
</evidence>
<comment type="caution">
    <text evidence="1">The sequence shown here is derived from an EMBL/GenBank/DDBJ whole genome shotgun (WGS) entry which is preliminary data.</text>
</comment>
<dbReference type="InterPro" id="IPR029021">
    <property type="entry name" value="Prot-tyrosine_phosphatase-like"/>
</dbReference>
<protein>
    <recommendedName>
        <fullName evidence="3">Tyrosine specific protein phosphatases domain-containing protein</fullName>
    </recommendedName>
</protein>
<dbReference type="EMBL" id="CAJNNV010028215">
    <property type="protein sequence ID" value="CAE8623680.1"/>
    <property type="molecule type" value="Genomic_DNA"/>
</dbReference>
<dbReference type="OrthoDB" id="444154at2759"/>